<organism evidence="1 2">
    <name type="scientific">Panacibacter ginsenosidivorans</name>
    <dbReference type="NCBI Taxonomy" id="1813871"/>
    <lineage>
        <taxon>Bacteria</taxon>
        <taxon>Pseudomonadati</taxon>
        <taxon>Bacteroidota</taxon>
        <taxon>Chitinophagia</taxon>
        <taxon>Chitinophagales</taxon>
        <taxon>Chitinophagaceae</taxon>
        <taxon>Panacibacter</taxon>
    </lineage>
</organism>
<dbReference type="Proteomes" id="UP000321533">
    <property type="component" value="Chromosome"/>
</dbReference>
<keyword evidence="2" id="KW-1185">Reference proteome</keyword>
<gene>
    <name evidence="1" type="ORF">FRZ67_14465</name>
</gene>
<accession>A0A5B8VB21</accession>
<evidence type="ECO:0000313" key="2">
    <source>
        <dbReference type="Proteomes" id="UP000321533"/>
    </source>
</evidence>
<sequence>MSTQSFFEKLQLKDEKNLLIQGLPSSIEKQFAKLSYAKNVTPLLKSRKIDFALVFAVNHNQLCNILHEIFPALHAESKLWIAYPKSSSKIASDLNRDCSWQILSDNEYESITEVTLDHVWTAMHFKKFEPLPVKAKTIARQKAKLEMV</sequence>
<dbReference type="EMBL" id="CP042435">
    <property type="protein sequence ID" value="QEC68449.1"/>
    <property type="molecule type" value="Genomic_DNA"/>
</dbReference>
<dbReference type="RefSeq" id="WP_147190466.1">
    <property type="nucleotide sequence ID" value="NZ_CP042435.1"/>
</dbReference>
<evidence type="ECO:0008006" key="3">
    <source>
        <dbReference type="Google" id="ProtNLM"/>
    </source>
</evidence>
<dbReference type="AlphaFoldDB" id="A0A5B8VB21"/>
<name>A0A5B8VB21_9BACT</name>
<dbReference type="OrthoDB" id="9800461at2"/>
<evidence type="ECO:0000313" key="1">
    <source>
        <dbReference type="EMBL" id="QEC68449.1"/>
    </source>
</evidence>
<reference evidence="1 2" key="1">
    <citation type="journal article" date="2016" name="Int. J. Syst. Evol. Microbiol.">
        <title>Panacibacter ginsenosidivorans gen. nov., sp. nov., with ginsenoside converting activity isolated from soil of a ginseng field.</title>
        <authorList>
            <person name="Siddiqi M.Z."/>
            <person name="Muhammad Shafi S."/>
            <person name="Choi K.D."/>
            <person name="Im W.T."/>
        </authorList>
    </citation>
    <scope>NUCLEOTIDE SEQUENCE [LARGE SCALE GENOMIC DNA]</scope>
    <source>
        <strain evidence="1 2">Gsoil1550</strain>
    </source>
</reference>
<proteinExistence type="predicted"/>
<protein>
    <recommendedName>
        <fullName evidence="3">DUF3052 family protein</fullName>
    </recommendedName>
</protein>
<dbReference type="KEGG" id="pgin:FRZ67_14465"/>